<dbReference type="AlphaFoldDB" id="C0DB22"/>
<dbReference type="HOGENOM" id="CLU_011725_2_1_9"/>
<dbReference type="Gene3D" id="2.60.40.10">
    <property type="entry name" value="Immunoglobulins"/>
    <property type="match status" value="1"/>
</dbReference>
<dbReference type="Proteomes" id="UP000004756">
    <property type="component" value="Unassembled WGS sequence"/>
</dbReference>
<dbReference type="InterPro" id="IPR017853">
    <property type="entry name" value="GH"/>
</dbReference>
<dbReference type="PANTHER" id="PTHR43002">
    <property type="entry name" value="GLYCOGEN DEBRANCHING ENZYME"/>
    <property type="match status" value="1"/>
</dbReference>
<evidence type="ECO:0000259" key="3">
    <source>
        <dbReference type="SMART" id="SM00642"/>
    </source>
</evidence>
<protein>
    <submittedName>
        <fullName evidence="4">Putative glycogen debranching enzyme GlgX</fullName>
    </submittedName>
</protein>
<dbReference type="SUPFAM" id="SSF81296">
    <property type="entry name" value="E set domains"/>
    <property type="match status" value="1"/>
</dbReference>
<dbReference type="GO" id="GO:0005975">
    <property type="term" value="P:carbohydrate metabolic process"/>
    <property type="evidence" value="ECO:0007669"/>
    <property type="project" value="InterPro"/>
</dbReference>
<dbReference type="InterPro" id="IPR013783">
    <property type="entry name" value="Ig-like_fold"/>
</dbReference>
<evidence type="ECO:0000313" key="4">
    <source>
        <dbReference type="EMBL" id="EEG51437.1"/>
    </source>
</evidence>
<organism evidence="4 5">
    <name type="scientific">[Clostridium] asparagiforme DSM 15981</name>
    <dbReference type="NCBI Taxonomy" id="518636"/>
    <lineage>
        <taxon>Bacteria</taxon>
        <taxon>Bacillati</taxon>
        <taxon>Bacillota</taxon>
        <taxon>Clostridia</taxon>
        <taxon>Lachnospirales</taxon>
        <taxon>Lachnospiraceae</taxon>
        <taxon>Enterocloster</taxon>
    </lineage>
</organism>
<reference evidence="4 5" key="1">
    <citation type="submission" date="2009-01" db="EMBL/GenBank/DDBJ databases">
        <authorList>
            <person name="Fulton L."/>
            <person name="Clifton S."/>
            <person name="Fulton B."/>
            <person name="Xu J."/>
            <person name="Minx P."/>
            <person name="Pepin K.H."/>
            <person name="Johnson M."/>
            <person name="Bhonagiri V."/>
            <person name="Nash W.E."/>
            <person name="Mardis E.R."/>
            <person name="Wilson R.K."/>
        </authorList>
    </citation>
    <scope>NUCLEOTIDE SEQUENCE [LARGE SCALE GENOMIC DNA]</scope>
    <source>
        <strain evidence="4 5">DSM 15981</strain>
    </source>
</reference>
<dbReference type="Gene3D" id="2.60.40.1180">
    <property type="entry name" value="Golgi alpha-mannosidase II"/>
    <property type="match status" value="1"/>
</dbReference>
<evidence type="ECO:0000313" key="5">
    <source>
        <dbReference type="Proteomes" id="UP000004756"/>
    </source>
</evidence>
<dbReference type="Gene3D" id="3.20.20.80">
    <property type="entry name" value="Glycosidases"/>
    <property type="match status" value="2"/>
</dbReference>
<dbReference type="InterPro" id="IPR006047">
    <property type="entry name" value="GH13_cat_dom"/>
</dbReference>
<gene>
    <name evidence="4" type="ORF">CLOSTASPAR_06477</name>
</gene>
<evidence type="ECO:0000256" key="1">
    <source>
        <dbReference type="ARBA" id="ARBA00008061"/>
    </source>
</evidence>
<proteinExistence type="inferred from homology"/>
<dbReference type="InterPro" id="IPR014756">
    <property type="entry name" value="Ig_E-set"/>
</dbReference>
<keyword evidence="5" id="KW-1185">Reference proteome</keyword>
<dbReference type="EMBL" id="ACCJ01000545">
    <property type="protein sequence ID" value="EEG51437.1"/>
    <property type="molecule type" value="Genomic_DNA"/>
</dbReference>
<dbReference type="SUPFAM" id="SSF51011">
    <property type="entry name" value="Glycosyl hydrolase domain"/>
    <property type="match status" value="1"/>
</dbReference>
<comment type="caution">
    <text evidence="4">The sequence shown here is derived from an EMBL/GenBank/DDBJ whole genome shotgun (WGS) entry which is preliminary data.</text>
</comment>
<sequence length="640" mass="71899">MEAGMKSRFEIDQSEKGEYPLGAWATRNGMHFSFAHPGESCAVVLYRSGGKTPLVKLPFPREQRMGDVWSAAVSGDFAGIEYLYEVDGELKTDPCGRQFSGRERWGDLKRPAAPLRAMALPELEAFDWEGDRPLEIPYEDCIFYHIHARGFTRHASSGVEPAKRGTFRGIMEKIPYLQELGVTTLVLQPPVEFEEVVRPECVDRNPYGIQEQADKLNYWGYTPGQMMAPKAAYSTGGGKQPVREFKELVKGLHQAGLELVIELFFDGTEYPAYVLEAVRFWAREFHVDGIRLVGYAPLKLLGADPYLRRRKLLAAGWDGADGGNERHLAECGEGFMLEMRGFLKGDEGKLDSAAFCIRHNPADTAVVNYMADVNGFTLMDMVSYNGKHNEANGEGNQDGTDYNQSWNCGAEGATRKKKVLALRKKQLRNALLMLFLSQGAPMLLSGDEFGQTKKGNNNSYCQDNEISWLNWGLLKHNGDIYAFAKSAIAFRRRHPVFHMRREPALMDYKSCGMPDVSYHGVKAWYPDFNASRRQLGVLYCGEYGELPGGGHDNYFYVAYNMHWTPQEFALPSLPGGLMWHLAADTDDAEQNGFMPEGREPLLADQRSLTVQPRSITVVMGKPGEVKKEKRAGKNMRTEKQ</sequence>
<reference evidence="4 5" key="2">
    <citation type="submission" date="2009-02" db="EMBL/GenBank/DDBJ databases">
        <title>Draft genome sequence of Clostridium asparagiforme (DSM 15981).</title>
        <authorList>
            <person name="Sudarsanam P."/>
            <person name="Ley R."/>
            <person name="Guruge J."/>
            <person name="Turnbaugh P.J."/>
            <person name="Mahowald M."/>
            <person name="Liep D."/>
            <person name="Gordon J."/>
        </authorList>
    </citation>
    <scope>NUCLEOTIDE SEQUENCE [LARGE SCALE GENOMIC DNA]</scope>
    <source>
        <strain evidence="4 5">DSM 15981</strain>
    </source>
</reference>
<dbReference type="SUPFAM" id="SSF51445">
    <property type="entry name" value="(Trans)glycosidases"/>
    <property type="match status" value="1"/>
</dbReference>
<accession>C0DB22</accession>
<dbReference type="InterPro" id="IPR013780">
    <property type="entry name" value="Glyco_hydro_b"/>
</dbReference>
<dbReference type="CDD" id="cd11234">
    <property type="entry name" value="E_set_GDE_N"/>
    <property type="match status" value="1"/>
</dbReference>
<evidence type="ECO:0000256" key="2">
    <source>
        <dbReference type="SAM" id="MobiDB-lite"/>
    </source>
</evidence>
<dbReference type="SMART" id="SM00642">
    <property type="entry name" value="Aamy"/>
    <property type="match status" value="1"/>
</dbReference>
<feature type="region of interest" description="Disordered" evidence="2">
    <location>
        <begin position="620"/>
        <end position="640"/>
    </location>
</feature>
<feature type="domain" description="Glycosyl hydrolase family 13 catalytic" evidence="3">
    <location>
        <begin position="145"/>
        <end position="491"/>
    </location>
</feature>
<name>C0DB22_9FIRM</name>
<comment type="similarity">
    <text evidence="1">Belongs to the glycosyl hydrolase 13 family.</text>
</comment>